<dbReference type="EMBL" id="VJYK02000347">
    <property type="protein sequence ID" value="MQS04760.1"/>
    <property type="molecule type" value="Genomic_DNA"/>
</dbReference>
<dbReference type="AlphaFoldDB" id="A0A5P0YXP1"/>
<reference evidence="1 2" key="1">
    <citation type="submission" date="2019-10" db="EMBL/GenBank/DDBJ databases">
        <title>Streptomyces sp. nov., a novel actinobacterium isolated from alkaline environment.</title>
        <authorList>
            <person name="Golinska P."/>
        </authorList>
    </citation>
    <scope>NUCLEOTIDE SEQUENCE [LARGE SCALE GENOMIC DNA]</scope>
    <source>
        <strain evidence="1 2">OF1</strain>
    </source>
</reference>
<protein>
    <submittedName>
        <fullName evidence="1">Uncharacterized protein</fullName>
    </submittedName>
</protein>
<keyword evidence="2" id="KW-1185">Reference proteome</keyword>
<dbReference type="OrthoDB" id="4250520at2"/>
<organism evidence="1 2">
    <name type="scientific">Streptomyces alkaliterrae</name>
    <dbReference type="NCBI Taxonomy" id="2213162"/>
    <lineage>
        <taxon>Bacteria</taxon>
        <taxon>Bacillati</taxon>
        <taxon>Actinomycetota</taxon>
        <taxon>Actinomycetes</taxon>
        <taxon>Kitasatosporales</taxon>
        <taxon>Streptomycetaceae</taxon>
        <taxon>Streptomyces</taxon>
    </lineage>
</organism>
<comment type="caution">
    <text evidence="1">The sequence shown here is derived from an EMBL/GenBank/DDBJ whole genome shotgun (WGS) entry which is preliminary data.</text>
</comment>
<sequence>MAQRSPWAYRIRPCTPGLREHRLAPSGWNCCRPFGAAAIGLLLRASGEIRTGVGSWNERSPLAGLSCGRTERGASPS</sequence>
<accession>A0A5P0YXP1</accession>
<gene>
    <name evidence="1" type="ORF">FNX44_023405</name>
</gene>
<evidence type="ECO:0000313" key="2">
    <source>
        <dbReference type="Proteomes" id="UP000320857"/>
    </source>
</evidence>
<evidence type="ECO:0000313" key="1">
    <source>
        <dbReference type="EMBL" id="MQS04760.1"/>
    </source>
</evidence>
<dbReference type="Proteomes" id="UP000320857">
    <property type="component" value="Unassembled WGS sequence"/>
</dbReference>
<name>A0A5P0YXP1_9ACTN</name>
<proteinExistence type="predicted"/>